<keyword evidence="2 7" id="KW-0813">Transport</keyword>
<proteinExistence type="inferred from homology"/>
<evidence type="ECO:0000313" key="10">
    <source>
        <dbReference type="Proteomes" id="UP000572984"/>
    </source>
</evidence>
<feature type="transmembrane region" description="Helical" evidence="7">
    <location>
        <begin position="119"/>
        <end position="140"/>
    </location>
</feature>
<dbReference type="CDD" id="cd06261">
    <property type="entry name" value="TM_PBP2"/>
    <property type="match status" value="1"/>
</dbReference>
<dbReference type="InterPro" id="IPR035906">
    <property type="entry name" value="MetI-like_sf"/>
</dbReference>
<evidence type="ECO:0000259" key="8">
    <source>
        <dbReference type="PROSITE" id="PS50928"/>
    </source>
</evidence>
<evidence type="ECO:0000256" key="2">
    <source>
        <dbReference type="ARBA" id="ARBA00022448"/>
    </source>
</evidence>
<dbReference type="SUPFAM" id="SSF161098">
    <property type="entry name" value="MetI-like"/>
    <property type="match status" value="1"/>
</dbReference>
<name>A0A838BRF8_9HYPH</name>
<protein>
    <submittedName>
        <fullName evidence="9">Carbohydrate ABC transporter permease</fullName>
    </submittedName>
</protein>
<keyword evidence="6 7" id="KW-0472">Membrane</keyword>
<feature type="transmembrane region" description="Helical" evidence="7">
    <location>
        <begin position="83"/>
        <end position="107"/>
    </location>
</feature>
<sequence length="287" mass="31769">MTMQAVSPAGSQVEEGRRAVPFVSYFGTLLMLMLLAIVMTPVLWAVLSAFKTRSDIFAGDVWPRNWSVESFRDLLSKTLYIRWMVNSLFVAFCSTALGLFFCSLGGYAFAKFDFPGKTVLFWIVIASVSIPPFTTVIPLFGWLARLGLLDTYLVLILPFAANAFGIFLMRQYAMGVPNELLDAGRMDGCGEFRLYWSVVLPLLRPALGTVGILIFISSWNSYIWPLVMMRSDEMLTLPVGVASLKGDQLPEYGMLMAASVLSSLPIVVAFFAMQRQFIAGLTQGAVK</sequence>
<dbReference type="PANTHER" id="PTHR43744">
    <property type="entry name" value="ABC TRANSPORTER PERMEASE PROTEIN MG189-RELATED-RELATED"/>
    <property type="match status" value="1"/>
</dbReference>
<keyword evidence="3" id="KW-1003">Cell membrane</keyword>
<evidence type="ECO:0000313" key="9">
    <source>
        <dbReference type="EMBL" id="MBA1158374.1"/>
    </source>
</evidence>
<feature type="transmembrane region" description="Helical" evidence="7">
    <location>
        <begin position="152"/>
        <end position="173"/>
    </location>
</feature>
<feature type="transmembrane region" description="Helical" evidence="7">
    <location>
        <begin position="252"/>
        <end position="273"/>
    </location>
</feature>
<comment type="caution">
    <text evidence="9">The sequence shown here is derived from an EMBL/GenBank/DDBJ whole genome shotgun (WGS) entry which is preliminary data.</text>
</comment>
<dbReference type="PANTHER" id="PTHR43744:SF12">
    <property type="entry name" value="ABC TRANSPORTER PERMEASE PROTEIN MG189-RELATED"/>
    <property type="match status" value="1"/>
</dbReference>
<comment type="subcellular location">
    <subcellularLocation>
        <location evidence="1 7">Cell membrane</location>
        <topology evidence="1 7">Multi-pass membrane protein</topology>
    </subcellularLocation>
</comment>
<dbReference type="Proteomes" id="UP000572984">
    <property type="component" value="Unassembled WGS sequence"/>
</dbReference>
<dbReference type="RefSeq" id="WP_181053777.1">
    <property type="nucleotide sequence ID" value="NZ_JACDXJ010000001.1"/>
</dbReference>
<accession>A0A838BRF8</accession>
<dbReference type="InterPro" id="IPR000515">
    <property type="entry name" value="MetI-like"/>
</dbReference>
<keyword evidence="10" id="KW-1185">Reference proteome</keyword>
<dbReference type="Pfam" id="PF00528">
    <property type="entry name" value="BPD_transp_1"/>
    <property type="match status" value="1"/>
</dbReference>
<organism evidence="9 10">
    <name type="scientific">Microvirga mediterraneensis</name>
    <dbReference type="NCBI Taxonomy" id="2754695"/>
    <lineage>
        <taxon>Bacteria</taxon>
        <taxon>Pseudomonadati</taxon>
        <taxon>Pseudomonadota</taxon>
        <taxon>Alphaproteobacteria</taxon>
        <taxon>Hyphomicrobiales</taxon>
        <taxon>Methylobacteriaceae</taxon>
        <taxon>Microvirga</taxon>
    </lineage>
</organism>
<keyword evidence="4 7" id="KW-0812">Transmembrane</keyword>
<dbReference type="EMBL" id="JACDXJ010000001">
    <property type="protein sequence ID" value="MBA1158374.1"/>
    <property type="molecule type" value="Genomic_DNA"/>
</dbReference>
<gene>
    <name evidence="9" type="ORF">H0S73_19910</name>
</gene>
<reference evidence="9 10" key="1">
    <citation type="submission" date="2020-07" db="EMBL/GenBank/DDBJ databases">
        <title>Draft genome and description of Microvirga mediterraneensis Marseille-Q2068 sp. nov.</title>
        <authorList>
            <person name="Boxberger M."/>
        </authorList>
    </citation>
    <scope>NUCLEOTIDE SEQUENCE [LARGE SCALE GENOMIC DNA]</scope>
    <source>
        <strain evidence="9 10">Marseille-Q2068</strain>
    </source>
</reference>
<dbReference type="PROSITE" id="PS50928">
    <property type="entry name" value="ABC_TM1"/>
    <property type="match status" value="1"/>
</dbReference>
<keyword evidence="5 7" id="KW-1133">Transmembrane helix</keyword>
<evidence type="ECO:0000256" key="1">
    <source>
        <dbReference type="ARBA" id="ARBA00004651"/>
    </source>
</evidence>
<dbReference type="GO" id="GO:0005886">
    <property type="term" value="C:plasma membrane"/>
    <property type="evidence" value="ECO:0007669"/>
    <property type="project" value="UniProtKB-SubCell"/>
</dbReference>
<dbReference type="Gene3D" id="1.10.3720.10">
    <property type="entry name" value="MetI-like"/>
    <property type="match status" value="1"/>
</dbReference>
<feature type="transmembrane region" description="Helical" evidence="7">
    <location>
        <begin position="194"/>
        <end position="219"/>
    </location>
</feature>
<evidence type="ECO:0000256" key="7">
    <source>
        <dbReference type="RuleBase" id="RU363032"/>
    </source>
</evidence>
<feature type="transmembrane region" description="Helical" evidence="7">
    <location>
        <begin position="22"/>
        <end position="47"/>
    </location>
</feature>
<dbReference type="AlphaFoldDB" id="A0A838BRF8"/>
<evidence type="ECO:0000256" key="4">
    <source>
        <dbReference type="ARBA" id="ARBA00022692"/>
    </source>
</evidence>
<dbReference type="GO" id="GO:0055085">
    <property type="term" value="P:transmembrane transport"/>
    <property type="evidence" value="ECO:0007669"/>
    <property type="project" value="InterPro"/>
</dbReference>
<comment type="similarity">
    <text evidence="7">Belongs to the binding-protein-dependent transport system permease family.</text>
</comment>
<evidence type="ECO:0000256" key="6">
    <source>
        <dbReference type="ARBA" id="ARBA00023136"/>
    </source>
</evidence>
<evidence type="ECO:0000256" key="3">
    <source>
        <dbReference type="ARBA" id="ARBA00022475"/>
    </source>
</evidence>
<evidence type="ECO:0000256" key="5">
    <source>
        <dbReference type="ARBA" id="ARBA00022989"/>
    </source>
</evidence>
<feature type="domain" description="ABC transmembrane type-1" evidence="8">
    <location>
        <begin position="84"/>
        <end position="273"/>
    </location>
</feature>